<dbReference type="Proteomes" id="UP001342418">
    <property type="component" value="Chromosome"/>
</dbReference>
<keyword evidence="10" id="KW-1185">Reference proteome</keyword>
<keyword evidence="4" id="KW-0731">Sigma factor</keyword>
<dbReference type="InterPro" id="IPR036388">
    <property type="entry name" value="WH-like_DNA-bd_sf"/>
</dbReference>
<dbReference type="InterPro" id="IPR013249">
    <property type="entry name" value="RNA_pol_sigma70_r4_t2"/>
</dbReference>
<protein>
    <submittedName>
        <fullName evidence="9">ECF RNA polymerase sigma factor SigG</fullName>
    </submittedName>
</protein>
<dbReference type="Pfam" id="PF04542">
    <property type="entry name" value="Sigma70_r2"/>
    <property type="match status" value="1"/>
</dbReference>
<proteinExistence type="inferred from homology"/>
<dbReference type="Gene3D" id="1.10.1740.10">
    <property type="match status" value="1"/>
</dbReference>
<dbReference type="SUPFAM" id="SSF54427">
    <property type="entry name" value="NTF2-like"/>
    <property type="match status" value="1"/>
</dbReference>
<comment type="similarity">
    <text evidence="1">Belongs to the sigma-70 factor family. ECF subfamily.</text>
</comment>
<evidence type="ECO:0000256" key="3">
    <source>
        <dbReference type="ARBA" id="ARBA00023015"/>
    </source>
</evidence>
<dbReference type="PANTHER" id="PTHR43133">
    <property type="entry name" value="RNA POLYMERASE ECF-TYPE SIGMA FACTO"/>
    <property type="match status" value="1"/>
</dbReference>
<dbReference type="PANTHER" id="PTHR43133:SF65">
    <property type="entry name" value="ECF RNA POLYMERASE SIGMA FACTOR SIGG"/>
    <property type="match status" value="1"/>
</dbReference>
<dbReference type="NCBIfam" id="NF006089">
    <property type="entry name" value="PRK08241.1"/>
    <property type="match status" value="1"/>
</dbReference>
<evidence type="ECO:0000256" key="2">
    <source>
        <dbReference type="ARBA" id="ARBA00011344"/>
    </source>
</evidence>
<evidence type="ECO:0000259" key="8">
    <source>
        <dbReference type="Pfam" id="PF12680"/>
    </source>
</evidence>
<dbReference type="Gene3D" id="1.10.10.10">
    <property type="entry name" value="Winged helix-like DNA-binding domain superfamily/Winged helix DNA-binding domain"/>
    <property type="match status" value="1"/>
</dbReference>
<feature type="domain" description="SnoaL-like" evidence="8">
    <location>
        <begin position="248"/>
        <end position="341"/>
    </location>
</feature>
<name>A0ABY5MEQ5_9HYPH</name>
<dbReference type="InterPro" id="IPR039425">
    <property type="entry name" value="RNA_pol_sigma-70-like"/>
</dbReference>
<keyword evidence="5" id="KW-0804">Transcription</keyword>
<dbReference type="InterPro" id="IPR037401">
    <property type="entry name" value="SnoaL-like"/>
</dbReference>
<organism evidence="9 10">
    <name type="scientific">Nitratireductor thuwali</name>
    <dbReference type="NCBI Taxonomy" id="2267699"/>
    <lineage>
        <taxon>Bacteria</taxon>
        <taxon>Pseudomonadati</taxon>
        <taxon>Pseudomonadota</taxon>
        <taxon>Alphaproteobacteria</taxon>
        <taxon>Hyphomicrobiales</taxon>
        <taxon>Phyllobacteriaceae</taxon>
        <taxon>Nitratireductor</taxon>
    </lineage>
</organism>
<dbReference type="CDD" id="cd06171">
    <property type="entry name" value="Sigma70_r4"/>
    <property type="match status" value="1"/>
</dbReference>
<keyword evidence="3" id="KW-0805">Transcription regulation</keyword>
<dbReference type="NCBIfam" id="TIGR02937">
    <property type="entry name" value="sigma70-ECF"/>
    <property type="match status" value="1"/>
</dbReference>
<dbReference type="InterPro" id="IPR014284">
    <property type="entry name" value="RNA_pol_sigma-70_dom"/>
</dbReference>
<evidence type="ECO:0000259" key="7">
    <source>
        <dbReference type="Pfam" id="PF08281"/>
    </source>
</evidence>
<evidence type="ECO:0000313" key="9">
    <source>
        <dbReference type="EMBL" id="UUP16519.1"/>
    </source>
</evidence>
<dbReference type="InterPro" id="IPR007627">
    <property type="entry name" value="RNA_pol_sigma70_r2"/>
</dbReference>
<evidence type="ECO:0000259" key="6">
    <source>
        <dbReference type="Pfam" id="PF04542"/>
    </source>
</evidence>
<reference evidence="9 10" key="1">
    <citation type="submission" date="2018-07" db="EMBL/GenBank/DDBJ databases">
        <title>Genome sequence of Nitratireductor thuwali#1536.</title>
        <authorList>
            <person name="Michoud G."/>
            <person name="Merlino G."/>
            <person name="Sefrji F.O."/>
            <person name="Daffonchio D."/>
        </authorList>
    </citation>
    <scope>NUCLEOTIDE SEQUENCE [LARGE SCALE GENOMIC DNA]</scope>
    <source>
        <strain evidence="10">Nit1536</strain>
    </source>
</reference>
<evidence type="ECO:0000256" key="5">
    <source>
        <dbReference type="ARBA" id="ARBA00023163"/>
    </source>
</evidence>
<feature type="domain" description="RNA polymerase sigma factor 70 region 4 type 2" evidence="7">
    <location>
        <begin position="171"/>
        <end position="221"/>
    </location>
</feature>
<dbReference type="EMBL" id="CP030941">
    <property type="protein sequence ID" value="UUP16519.1"/>
    <property type="molecule type" value="Genomic_DNA"/>
</dbReference>
<dbReference type="InterPro" id="IPR013325">
    <property type="entry name" value="RNA_pol_sigma_r2"/>
</dbReference>
<sequence length="362" mass="40237">MACPIHGFRLSQYAVRQVVEKKPANPAEREWLQQARAGDASAFEQLMKPYRKLLHTHCYRMLGSPFDADDALQETLLAAWRGLGSFEARSSLGTWLNSIATRICLRMISRRSRRLTSGDLGAPLRSTAELGEPVQGPVWLEPMPDSELLYGGAANEDPAAILLRREYVGLAFVAMLQHLPGTQRAVLLLREVLGYSAAETADMLGITVASVNSALQRSRQTVRVKTPATGQSRQTQQVDAQGLELLLQSFVSAWERHDLTAMVNLLAEDVRFTMPPLPAWFSGRAFVGKFFAERVFETPWRLHPLRGNGQPGFACYLKQSGDDRFRPGGVVLLSVHDGHIAAIDSFLDPAVCRRFGMRDELH</sequence>
<feature type="domain" description="RNA polymerase sigma-70 region 2" evidence="6">
    <location>
        <begin position="46"/>
        <end position="114"/>
    </location>
</feature>
<comment type="subunit">
    <text evidence="2">Interacts transiently with the RNA polymerase catalytic core formed by RpoA, RpoB, RpoC and RpoZ (2 alpha, 1 beta, 1 beta' and 1 omega subunit) to form the RNA polymerase holoenzyme that can initiate transcription.</text>
</comment>
<dbReference type="InterPro" id="IPR013324">
    <property type="entry name" value="RNA_pol_sigma_r3/r4-like"/>
</dbReference>
<dbReference type="Pfam" id="PF08281">
    <property type="entry name" value="Sigma70_r4_2"/>
    <property type="match status" value="1"/>
</dbReference>
<evidence type="ECO:0000256" key="1">
    <source>
        <dbReference type="ARBA" id="ARBA00010641"/>
    </source>
</evidence>
<dbReference type="InterPro" id="IPR014305">
    <property type="entry name" value="RNA_pol_sigma-G_actinobac"/>
</dbReference>
<evidence type="ECO:0000256" key="4">
    <source>
        <dbReference type="ARBA" id="ARBA00023082"/>
    </source>
</evidence>
<dbReference type="SUPFAM" id="SSF88946">
    <property type="entry name" value="Sigma2 domain of RNA polymerase sigma factors"/>
    <property type="match status" value="1"/>
</dbReference>
<evidence type="ECO:0000313" key="10">
    <source>
        <dbReference type="Proteomes" id="UP001342418"/>
    </source>
</evidence>
<dbReference type="SUPFAM" id="SSF88659">
    <property type="entry name" value="Sigma3 and sigma4 domains of RNA polymerase sigma factors"/>
    <property type="match status" value="1"/>
</dbReference>
<dbReference type="Gene3D" id="3.10.450.50">
    <property type="match status" value="1"/>
</dbReference>
<dbReference type="Pfam" id="PF12680">
    <property type="entry name" value="SnoaL_2"/>
    <property type="match status" value="1"/>
</dbReference>
<gene>
    <name evidence="9" type="primary">sigG</name>
    <name evidence="9" type="ORF">NTH_00966</name>
</gene>
<dbReference type="InterPro" id="IPR032710">
    <property type="entry name" value="NTF2-like_dom_sf"/>
</dbReference>
<accession>A0ABY5MEQ5</accession>
<dbReference type="NCBIfam" id="TIGR02960">
    <property type="entry name" value="SigX5"/>
    <property type="match status" value="1"/>
</dbReference>